<comment type="similarity">
    <text evidence="3">Belongs to the PTPS family. QueD subfamily.</text>
</comment>
<dbReference type="InterPro" id="IPR038418">
    <property type="entry name" value="6-PTP_synth/QueD_sf"/>
</dbReference>
<evidence type="ECO:0000256" key="9">
    <source>
        <dbReference type="ARBA" id="ARBA00031449"/>
    </source>
</evidence>
<evidence type="ECO:0000313" key="11">
    <source>
        <dbReference type="EMBL" id="TXL64138.1"/>
    </source>
</evidence>
<evidence type="ECO:0000256" key="7">
    <source>
        <dbReference type="ARBA" id="ARBA00022833"/>
    </source>
</evidence>
<dbReference type="GO" id="GO:0070497">
    <property type="term" value="F:6-carboxytetrahydropterin synthase activity"/>
    <property type="evidence" value="ECO:0007669"/>
    <property type="project" value="UniProtKB-EC"/>
</dbReference>
<dbReference type="SUPFAM" id="SSF55620">
    <property type="entry name" value="Tetrahydrobiopterin biosynthesis enzymes-like"/>
    <property type="match status" value="3"/>
</dbReference>
<keyword evidence="6" id="KW-0479">Metal-binding</keyword>
<dbReference type="PANTHER" id="PTHR12589:SF7">
    <property type="entry name" value="6-PYRUVOYL TETRAHYDROBIOPTERIN SYNTHASE"/>
    <property type="match status" value="1"/>
</dbReference>
<evidence type="ECO:0000256" key="6">
    <source>
        <dbReference type="ARBA" id="ARBA00022723"/>
    </source>
</evidence>
<gene>
    <name evidence="11" type="ORF">FHP08_14440</name>
</gene>
<evidence type="ECO:0000256" key="4">
    <source>
        <dbReference type="ARBA" id="ARBA00012982"/>
    </source>
</evidence>
<evidence type="ECO:0000256" key="5">
    <source>
        <dbReference type="ARBA" id="ARBA00018141"/>
    </source>
</evidence>
<keyword evidence="7" id="KW-0862">Zinc</keyword>
<dbReference type="AlphaFoldDB" id="A0A5C8NSI2"/>
<dbReference type="EMBL" id="VDUY01000006">
    <property type="protein sequence ID" value="TXL64138.1"/>
    <property type="molecule type" value="Genomic_DNA"/>
</dbReference>
<evidence type="ECO:0000256" key="8">
    <source>
        <dbReference type="ARBA" id="ARBA00023239"/>
    </source>
</evidence>
<proteinExistence type="inferred from homology"/>
<organism evidence="11 12">
    <name type="scientific">Zeimonas arvi</name>
    <dbReference type="NCBI Taxonomy" id="2498847"/>
    <lineage>
        <taxon>Bacteria</taxon>
        <taxon>Pseudomonadati</taxon>
        <taxon>Pseudomonadota</taxon>
        <taxon>Betaproteobacteria</taxon>
        <taxon>Burkholderiales</taxon>
        <taxon>Burkholderiaceae</taxon>
        <taxon>Zeimonas</taxon>
    </lineage>
</organism>
<sequence>MPDHLLHVAAAGFESACRIDVLPEGHRSRRLHGHSFLAKVRARLPQGWASFPGGEVDDLRARLSEAIAPLDYALLNERVAHPTDENLARWIRGRLAAAGRGVPGLEQVGIQSTLHSGVDLDAKDHAHVWRRYVFEAAHQLTGVPAGHKCGRMHGHGFEVILHADQDLGARDLGIDYDHLDACWAPIHAQFHHACLNDIPGLENPTSEIIGAWIWERLKPRLPELSWVTVYETATCGAHYDGRHYRIWKELSLDSSLRLRRAPEGDPRRRIHGHTYNLRLHLCAPLDEVRGWTVDFGDVKALFDPIFRDLDHQPLHELQGVEDNDPASLAKWIRDRALPALPALDRIDLYETRGSGAILSWGEEGPALPV</sequence>
<dbReference type="UniPathway" id="UPA00391"/>
<protein>
    <recommendedName>
        <fullName evidence="5">6-carboxy-5,6,7,8-tetrahydropterin synthase</fullName>
        <ecNumber evidence="4">4.1.2.50</ecNumber>
    </recommendedName>
    <alternativeName>
        <fullName evidence="9">Queuosine biosynthesis protein QueD</fullName>
    </alternativeName>
</protein>
<accession>A0A5C8NSI2</accession>
<dbReference type="Proteomes" id="UP000321548">
    <property type="component" value="Unassembled WGS sequence"/>
</dbReference>
<dbReference type="OrthoDB" id="9804698at2"/>
<dbReference type="Gene3D" id="3.30.479.10">
    <property type="entry name" value="6-pyruvoyl tetrahydropterin synthase/QueD"/>
    <property type="match status" value="3"/>
</dbReference>
<keyword evidence="8" id="KW-0456">Lyase</keyword>
<comment type="cofactor">
    <cofactor evidence="1">
        <name>Zn(2+)</name>
        <dbReference type="ChEBI" id="CHEBI:29105"/>
    </cofactor>
</comment>
<dbReference type="GO" id="GO:0046872">
    <property type="term" value="F:metal ion binding"/>
    <property type="evidence" value="ECO:0007669"/>
    <property type="project" value="UniProtKB-KW"/>
</dbReference>
<comment type="catalytic activity">
    <reaction evidence="10">
        <text>7,8-dihydroneopterin 3'-triphosphate + H2O = 6-carboxy-5,6,7,8-tetrahydropterin + triphosphate + acetaldehyde + 2 H(+)</text>
        <dbReference type="Rhea" id="RHEA:27966"/>
        <dbReference type="ChEBI" id="CHEBI:15343"/>
        <dbReference type="ChEBI" id="CHEBI:15377"/>
        <dbReference type="ChEBI" id="CHEBI:15378"/>
        <dbReference type="ChEBI" id="CHEBI:18036"/>
        <dbReference type="ChEBI" id="CHEBI:58462"/>
        <dbReference type="ChEBI" id="CHEBI:61032"/>
        <dbReference type="EC" id="4.1.2.50"/>
    </reaction>
</comment>
<evidence type="ECO:0000256" key="1">
    <source>
        <dbReference type="ARBA" id="ARBA00001947"/>
    </source>
</evidence>
<comment type="pathway">
    <text evidence="2">Purine metabolism; 7-cyano-7-deazaguanine biosynthesis.</text>
</comment>
<evidence type="ECO:0000256" key="3">
    <source>
        <dbReference type="ARBA" id="ARBA00008900"/>
    </source>
</evidence>
<evidence type="ECO:0000256" key="10">
    <source>
        <dbReference type="ARBA" id="ARBA00048807"/>
    </source>
</evidence>
<evidence type="ECO:0000313" key="12">
    <source>
        <dbReference type="Proteomes" id="UP000321548"/>
    </source>
</evidence>
<dbReference type="InterPro" id="IPR007115">
    <property type="entry name" value="6-PTP_synth/QueD"/>
</dbReference>
<dbReference type="EC" id="4.1.2.50" evidence="4"/>
<dbReference type="Pfam" id="PF01242">
    <property type="entry name" value="PTPS"/>
    <property type="match status" value="3"/>
</dbReference>
<reference evidence="11 12" key="1">
    <citation type="submission" date="2019-06" db="EMBL/GenBank/DDBJ databases">
        <title>Quisquiliibacterium sp. nov., isolated from a maize field.</title>
        <authorList>
            <person name="Lin S.-Y."/>
            <person name="Tsai C.-F."/>
            <person name="Young C.-C."/>
        </authorList>
    </citation>
    <scope>NUCLEOTIDE SEQUENCE [LARGE SCALE GENOMIC DNA]</scope>
    <source>
        <strain evidence="11 12">CC-CFT501</strain>
    </source>
</reference>
<name>A0A5C8NSI2_9BURK</name>
<comment type="caution">
    <text evidence="11">The sequence shown here is derived from an EMBL/GenBank/DDBJ whole genome shotgun (WGS) entry which is preliminary data.</text>
</comment>
<dbReference type="RefSeq" id="WP_147705199.1">
    <property type="nucleotide sequence ID" value="NZ_VDUY01000006.1"/>
</dbReference>
<dbReference type="PANTHER" id="PTHR12589">
    <property type="entry name" value="PYRUVOYL TETRAHYDROBIOPTERIN SYNTHASE"/>
    <property type="match status" value="1"/>
</dbReference>
<keyword evidence="12" id="KW-1185">Reference proteome</keyword>
<evidence type="ECO:0000256" key="2">
    <source>
        <dbReference type="ARBA" id="ARBA00005061"/>
    </source>
</evidence>